<keyword evidence="2" id="KW-1185">Reference proteome</keyword>
<gene>
    <name evidence="1" type="ORF">AB0I48_02765</name>
</gene>
<dbReference type="Proteomes" id="UP001551695">
    <property type="component" value="Unassembled WGS sequence"/>
</dbReference>
<evidence type="ECO:0000313" key="1">
    <source>
        <dbReference type="EMBL" id="MEV0706463.1"/>
    </source>
</evidence>
<dbReference type="RefSeq" id="WP_357779679.1">
    <property type="nucleotide sequence ID" value="NZ_JBFAKC010000001.1"/>
</dbReference>
<dbReference type="EMBL" id="JBFAKC010000001">
    <property type="protein sequence ID" value="MEV0706463.1"/>
    <property type="molecule type" value="Genomic_DNA"/>
</dbReference>
<protein>
    <submittedName>
        <fullName evidence="1">Uncharacterized protein</fullName>
    </submittedName>
</protein>
<organism evidence="1 2">
    <name type="scientific">Nocardia aurea</name>
    <dbReference type="NCBI Taxonomy" id="2144174"/>
    <lineage>
        <taxon>Bacteria</taxon>
        <taxon>Bacillati</taxon>
        <taxon>Actinomycetota</taxon>
        <taxon>Actinomycetes</taxon>
        <taxon>Mycobacteriales</taxon>
        <taxon>Nocardiaceae</taxon>
        <taxon>Nocardia</taxon>
    </lineage>
</organism>
<sequence>MIVPISPRALSQREGAILLKLLAEPFAGASGLRAQIPYTLVVAHWSEMSPSVDLDIRPGIASAGPIHGIIPVVSEVRDESGSYVGEIIIWATHGYLSGIEYAVVVDDRPRVLPDPQNVEVRLAR</sequence>
<accession>A0ABV3FM16</accession>
<name>A0ABV3FM16_9NOCA</name>
<proteinExistence type="predicted"/>
<evidence type="ECO:0000313" key="2">
    <source>
        <dbReference type="Proteomes" id="UP001551695"/>
    </source>
</evidence>
<comment type="caution">
    <text evidence="1">The sequence shown here is derived from an EMBL/GenBank/DDBJ whole genome shotgun (WGS) entry which is preliminary data.</text>
</comment>
<reference evidence="1 2" key="1">
    <citation type="submission" date="2024-06" db="EMBL/GenBank/DDBJ databases">
        <title>The Natural Products Discovery Center: Release of the First 8490 Sequenced Strains for Exploring Actinobacteria Biosynthetic Diversity.</title>
        <authorList>
            <person name="Kalkreuter E."/>
            <person name="Kautsar S.A."/>
            <person name="Yang D."/>
            <person name="Bader C.D."/>
            <person name="Teijaro C.N."/>
            <person name="Fluegel L."/>
            <person name="Davis C.M."/>
            <person name="Simpson J.R."/>
            <person name="Lauterbach L."/>
            <person name="Steele A.D."/>
            <person name="Gui C."/>
            <person name="Meng S."/>
            <person name="Li G."/>
            <person name="Viehrig K."/>
            <person name="Ye F."/>
            <person name="Su P."/>
            <person name="Kiefer A.F."/>
            <person name="Nichols A."/>
            <person name="Cepeda A.J."/>
            <person name="Yan W."/>
            <person name="Fan B."/>
            <person name="Jiang Y."/>
            <person name="Adhikari A."/>
            <person name="Zheng C.-J."/>
            <person name="Schuster L."/>
            <person name="Cowan T.M."/>
            <person name="Smanski M.J."/>
            <person name="Chevrette M.G."/>
            <person name="De Carvalho L.P.S."/>
            <person name="Shen B."/>
        </authorList>
    </citation>
    <scope>NUCLEOTIDE SEQUENCE [LARGE SCALE GENOMIC DNA]</scope>
    <source>
        <strain evidence="1 2">NPDC050403</strain>
    </source>
</reference>